<evidence type="ECO:0000313" key="2">
    <source>
        <dbReference type="Proteomes" id="UP000299102"/>
    </source>
</evidence>
<dbReference type="EMBL" id="BGZK01000023">
    <property type="protein sequence ID" value="GBP06594.1"/>
    <property type="molecule type" value="Genomic_DNA"/>
</dbReference>
<dbReference type="Proteomes" id="UP000299102">
    <property type="component" value="Unassembled WGS sequence"/>
</dbReference>
<comment type="caution">
    <text evidence="1">The sequence shown here is derived from an EMBL/GenBank/DDBJ whole genome shotgun (WGS) entry which is preliminary data.</text>
</comment>
<reference evidence="1 2" key="1">
    <citation type="journal article" date="2019" name="Commun. Biol.">
        <title>The bagworm genome reveals a unique fibroin gene that provides high tensile strength.</title>
        <authorList>
            <person name="Kono N."/>
            <person name="Nakamura H."/>
            <person name="Ohtoshi R."/>
            <person name="Tomita M."/>
            <person name="Numata K."/>
            <person name="Arakawa K."/>
        </authorList>
    </citation>
    <scope>NUCLEOTIDE SEQUENCE [LARGE SCALE GENOMIC DNA]</scope>
</reference>
<dbReference type="AlphaFoldDB" id="A0A4C1SXE3"/>
<organism evidence="1 2">
    <name type="scientific">Eumeta variegata</name>
    <name type="common">Bagworm moth</name>
    <name type="synonym">Eumeta japonica</name>
    <dbReference type="NCBI Taxonomy" id="151549"/>
    <lineage>
        <taxon>Eukaryota</taxon>
        <taxon>Metazoa</taxon>
        <taxon>Ecdysozoa</taxon>
        <taxon>Arthropoda</taxon>
        <taxon>Hexapoda</taxon>
        <taxon>Insecta</taxon>
        <taxon>Pterygota</taxon>
        <taxon>Neoptera</taxon>
        <taxon>Endopterygota</taxon>
        <taxon>Lepidoptera</taxon>
        <taxon>Glossata</taxon>
        <taxon>Ditrysia</taxon>
        <taxon>Tineoidea</taxon>
        <taxon>Psychidae</taxon>
        <taxon>Oiketicinae</taxon>
        <taxon>Eumeta</taxon>
    </lineage>
</organism>
<protein>
    <submittedName>
        <fullName evidence="1">Uncharacterized protein</fullName>
    </submittedName>
</protein>
<sequence length="226" mass="25350">MDKSLTNYLTVDAPSIAYYSTLHSAWPDTHLAGFFKVETVAPYGISTSKHTNGRPPFVVSYGCYLSELQGSRPAGVMYIFADRLIHIPVEAFRAAFPRAVKVQWSTRTPRRVRPPPAARRGIAHHFADLSNIASNNSATSYPKRLKVVSVVCARQEGRRPISRLDLQCAVRARARARVALKKNDIKQLPQNYFRIRLKQEETIFVEQKMYPGGDLLRTLLTAPPAG</sequence>
<accession>A0A4C1SXE3</accession>
<keyword evidence="2" id="KW-1185">Reference proteome</keyword>
<evidence type="ECO:0000313" key="1">
    <source>
        <dbReference type="EMBL" id="GBP06594.1"/>
    </source>
</evidence>
<proteinExistence type="predicted"/>
<name>A0A4C1SXE3_EUMVA</name>
<gene>
    <name evidence="1" type="ORF">EVAR_92583_1</name>
</gene>